<dbReference type="PROSITE" id="PS51366">
    <property type="entry name" value="MI"/>
    <property type="match status" value="1"/>
</dbReference>
<dbReference type="PANTHER" id="PTHR18034">
    <property type="entry name" value="CELL CYCLE CONTROL PROTEIN CWF22-RELATED"/>
    <property type="match status" value="1"/>
</dbReference>
<dbReference type="SMART" id="SM00544">
    <property type="entry name" value="MA3"/>
    <property type="match status" value="1"/>
</dbReference>
<feature type="compositionally biased region" description="Basic residues" evidence="4">
    <location>
        <begin position="114"/>
        <end position="128"/>
    </location>
</feature>
<feature type="compositionally biased region" description="Acidic residues" evidence="4">
    <location>
        <begin position="250"/>
        <end position="263"/>
    </location>
</feature>
<evidence type="ECO:0000256" key="1">
    <source>
        <dbReference type="ARBA" id="ARBA00004604"/>
    </source>
</evidence>
<dbReference type="Pfam" id="PF02847">
    <property type="entry name" value="MA3"/>
    <property type="match status" value="1"/>
</dbReference>
<dbReference type="Pfam" id="PF02854">
    <property type="entry name" value="MIF4G"/>
    <property type="match status" value="1"/>
</dbReference>
<dbReference type="FunFam" id="1.25.40.180:FF:000032">
    <property type="entry name" value="Nucleolar MIF4G domain-containing protein 1"/>
    <property type="match status" value="1"/>
</dbReference>
<dbReference type="SMART" id="SM00543">
    <property type="entry name" value="MIF4G"/>
    <property type="match status" value="1"/>
</dbReference>
<dbReference type="GO" id="GO:0005730">
    <property type="term" value="C:nucleolus"/>
    <property type="evidence" value="ECO:0007669"/>
    <property type="project" value="UniProtKB-SubCell"/>
</dbReference>
<evidence type="ECO:0000313" key="6">
    <source>
        <dbReference type="EMBL" id="KAK3923785.1"/>
    </source>
</evidence>
<dbReference type="SUPFAM" id="SSF48371">
    <property type="entry name" value="ARM repeat"/>
    <property type="match status" value="1"/>
</dbReference>
<feature type="compositionally biased region" description="Low complexity" evidence="4">
    <location>
        <begin position="264"/>
        <end position="282"/>
    </location>
</feature>
<feature type="region of interest" description="Disordered" evidence="4">
    <location>
        <begin position="352"/>
        <end position="439"/>
    </location>
</feature>
<gene>
    <name evidence="6" type="ORF">KUF71_002194</name>
</gene>
<dbReference type="EMBL" id="JAHWGI010001149">
    <property type="protein sequence ID" value="KAK3923785.1"/>
    <property type="molecule type" value="Genomic_DNA"/>
</dbReference>
<feature type="domain" description="MI" evidence="5">
    <location>
        <begin position="784"/>
        <end position="900"/>
    </location>
</feature>
<dbReference type="GO" id="GO:0042274">
    <property type="term" value="P:ribosomal small subunit biogenesis"/>
    <property type="evidence" value="ECO:0007669"/>
    <property type="project" value="TreeGrafter"/>
</dbReference>
<feature type="compositionally biased region" description="Basic and acidic residues" evidence="4">
    <location>
        <begin position="99"/>
        <end position="113"/>
    </location>
</feature>
<proteinExistence type="inferred from homology"/>
<feature type="region of interest" description="Disordered" evidence="4">
    <location>
        <begin position="212"/>
        <end position="335"/>
    </location>
</feature>
<comment type="similarity">
    <text evidence="2">Belongs to the CWC22 family.</text>
</comment>
<dbReference type="GO" id="GO:0003723">
    <property type="term" value="F:RNA binding"/>
    <property type="evidence" value="ECO:0007669"/>
    <property type="project" value="InterPro"/>
</dbReference>
<feature type="region of interest" description="Disordered" evidence="4">
    <location>
        <begin position="1"/>
        <end position="20"/>
    </location>
</feature>
<comment type="subcellular location">
    <subcellularLocation>
        <location evidence="1">Nucleus</location>
        <location evidence="1">Nucleolus</location>
    </subcellularLocation>
</comment>
<comment type="caution">
    <text evidence="6">The sequence shown here is derived from an EMBL/GenBank/DDBJ whole genome shotgun (WGS) entry which is preliminary data.</text>
</comment>
<evidence type="ECO:0000259" key="5">
    <source>
        <dbReference type="PROSITE" id="PS51366"/>
    </source>
</evidence>
<feature type="compositionally biased region" description="Basic and acidic residues" evidence="4">
    <location>
        <begin position="409"/>
        <end position="433"/>
    </location>
</feature>
<reference evidence="6" key="1">
    <citation type="submission" date="2021-07" db="EMBL/GenBank/DDBJ databases">
        <authorList>
            <person name="Catto M.A."/>
            <person name="Jacobson A."/>
            <person name="Kennedy G."/>
            <person name="Labadie P."/>
            <person name="Hunt B.G."/>
            <person name="Srinivasan R."/>
        </authorList>
    </citation>
    <scope>NUCLEOTIDE SEQUENCE</scope>
    <source>
        <strain evidence="6">PL_HMW_Pooled</strain>
        <tissue evidence="6">Head</tissue>
    </source>
</reference>
<organism evidence="6 7">
    <name type="scientific">Frankliniella fusca</name>
    <dbReference type="NCBI Taxonomy" id="407009"/>
    <lineage>
        <taxon>Eukaryota</taxon>
        <taxon>Metazoa</taxon>
        <taxon>Ecdysozoa</taxon>
        <taxon>Arthropoda</taxon>
        <taxon>Hexapoda</taxon>
        <taxon>Insecta</taxon>
        <taxon>Pterygota</taxon>
        <taxon>Neoptera</taxon>
        <taxon>Paraneoptera</taxon>
        <taxon>Thysanoptera</taxon>
        <taxon>Terebrantia</taxon>
        <taxon>Thripoidea</taxon>
        <taxon>Thripidae</taxon>
        <taxon>Frankliniella</taxon>
    </lineage>
</organism>
<keyword evidence="3" id="KW-0539">Nucleus</keyword>
<protein>
    <submittedName>
        <fullName evidence="6">Nucleolar MIF4G domain-containing protein 1</fullName>
    </submittedName>
</protein>
<dbReference type="InterPro" id="IPR003890">
    <property type="entry name" value="MIF4G-like_typ-3"/>
</dbReference>
<keyword evidence="7" id="KW-1185">Reference proteome</keyword>
<accession>A0AAE1HLY8</accession>
<feature type="compositionally biased region" description="Basic residues" evidence="4">
    <location>
        <begin position="57"/>
        <end position="69"/>
    </location>
</feature>
<feature type="compositionally biased region" description="Basic and acidic residues" evidence="4">
    <location>
        <begin position="326"/>
        <end position="335"/>
    </location>
</feature>
<dbReference type="InterPro" id="IPR003891">
    <property type="entry name" value="Initiation_fac_eIF4g_MI"/>
</dbReference>
<feature type="compositionally biased region" description="Basic and acidic residues" evidence="4">
    <location>
        <begin position="70"/>
        <end position="80"/>
    </location>
</feature>
<feature type="region of interest" description="Disordered" evidence="4">
    <location>
        <begin position="57"/>
        <end position="144"/>
    </location>
</feature>
<evidence type="ECO:0000313" key="7">
    <source>
        <dbReference type="Proteomes" id="UP001219518"/>
    </source>
</evidence>
<reference evidence="6" key="2">
    <citation type="journal article" date="2023" name="BMC Genomics">
        <title>Pest status, molecular evolution, and epigenetic factors derived from the genome assembly of Frankliniella fusca, a thysanopteran phytovirus vector.</title>
        <authorList>
            <person name="Catto M.A."/>
            <person name="Labadie P.E."/>
            <person name="Jacobson A.L."/>
            <person name="Kennedy G.G."/>
            <person name="Srinivasan R."/>
            <person name="Hunt B.G."/>
        </authorList>
    </citation>
    <scope>NUCLEOTIDE SEQUENCE</scope>
    <source>
        <strain evidence="6">PL_HMW_Pooled</strain>
    </source>
</reference>
<evidence type="ECO:0000256" key="4">
    <source>
        <dbReference type="SAM" id="MobiDB-lite"/>
    </source>
</evidence>
<sequence length="992" mass="112861">MREAGAIARASARDERLAPRSSITEPLQSAYDTAILCSIKADRFLAYTVLLKMGKWAQRKKGGKHPVQKTRKEIRKEQRKEKKLKRTLRHHPGSAQANAEERKESKPLIEVKKGKGTKLPRKASKHAHAANSDEVRSKEKDKQEKLVSDMLANRKKQLLAANKEEDRNIKHLEKLLRLNRSKRKSLPKSFADDGLDLLEVCDPEKMKESVKVDQALQDSGSEFEEDFAVVTGKAKVKKKKDLKQKTESNEALEDENTSDEDGESYSGSGLDSGSDFGLGVDDSSNEEMDDSDMSDLSENEVLSGDEEMADGSNAEMMEQAESEEEASTKSKKERAVQTITYCKKVKFDLSTGKTQEKQGSVKGILKNASKIAKVSKNEIKQRDNDVKEGEDEDYESDDEDELENSDDDAQMKGEDKYYDTKDSNPGEVTRKPDGSWQDIYGRMRDKDGNVVDEKPGKYIPPALRAKMQGGDDEKRKEILGRLKKQMKGLINRLAENNIASICTQIDELYMKNSRNDMNETILGLFSEALISQVLTPERLVMEHMLLIAVLHANVGSEVGAHFLQNMMKKFQEMLPTSEQVENKELDNVVLILSHLYNFKVLSASLMYEVLDKISEELNEKRIELLLVVLRSVGFSLRKDDPLALKSLILKLQGKAVNCPSALRNSSRVKFMLDILMAVKNNNMSKIPSYSPEHVEHLKKLLRTLVRRGNYIAELKISLEDLLNAEERGRWWIVGSAWTGHLPGENSSETHNVGLADKIKSDDSQQNSYSSQLLELAKRQRMNTGVRKDIFCILMTAEDFLDAFEKLLHLNLKNQQRQEIVHVLFDCCLQEKTFNPYYAHLSQKFCDFDRQYQMKFQYCLWDKLKELEKISTSQLSNMAKLLAHLFLERGLPLSALKVLSFAEMDKPCVRLVRQILLKILLSSDEHKCEAVFRRIAASPQLYLFREGLRLFINHFVLRKSSNKSLPDEEVELLKYRAAVADKALSSADSRLEF</sequence>
<feature type="compositionally biased region" description="Basic and acidic residues" evidence="4">
    <location>
        <begin position="375"/>
        <end position="387"/>
    </location>
</feature>
<evidence type="ECO:0000256" key="3">
    <source>
        <dbReference type="ARBA" id="ARBA00023242"/>
    </source>
</evidence>
<dbReference type="Gene3D" id="1.25.40.180">
    <property type="match status" value="1"/>
</dbReference>
<name>A0AAE1HLY8_9NEOP</name>
<dbReference type="InterPro" id="IPR050781">
    <property type="entry name" value="CWC22_splicing_factor"/>
</dbReference>
<evidence type="ECO:0000256" key="2">
    <source>
        <dbReference type="ARBA" id="ARBA00006856"/>
    </source>
</evidence>
<feature type="compositionally biased region" description="Acidic residues" evidence="4">
    <location>
        <begin position="283"/>
        <end position="309"/>
    </location>
</feature>
<feature type="compositionally biased region" description="Basic residues" evidence="4">
    <location>
        <begin position="81"/>
        <end position="92"/>
    </location>
</feature>
<feature type="compositionally biased region" description="Acidic residues" evidence="4">
    <location>
        <begin position="388"/>
        <end position="408"/>
    </location>
</feature>
<feature type="compositionally biased region" description="Basic and acidic residues" evidence="4">
    <location>
        <begin position="131"/>
        <end position="144"/>
    </location>
</feature>
<dbReference type="Proteomes" id="UP001219518">
    <property type="component" value="Unassembled WGS sequence"/>
</dbReference>
<dbReference type="InterPro" id="IPR016024">
    <property type="entry name" value="ARM-type_fold"/>
</dbReference>
<dbReference type="AlphaFoldDB" id="A0AAE1HLY8"/>
<dbReference type="PANTHER" id="PTHR18034:SF4">
    <property type="entry name" value="NUCLEOLAR MIF4G DOMAIN-CONTAINING PROTEIN 1"/>
    <property type="match status" value="1"/>
</dbReference>